<organism evidence="3 4">
    <name type="scientific">Pandoraea iniqua</name>
    <dbReference type="NCBI Taxonomy" id="2508288"/>
    <lineage>
        <taxon>Bacteria</taxon>
        <taxon>Pseudomonadati</taxon>
        <taxon>Pseudomonadota</taxon>
        <taxon>Betaproteobacteria</taxon>
        <taxon>Burkholderiales</taxon>
        <taxon>Burkholderiaceae</taxon>
        <taxon>Pandoraea</taxon>
    </lineage>
</organism>
<evidence type="ECO:0000313" key="4">
    <source>
        <dbReference type="Proteomes" id="UP000333828"/>
    </source>
</evidence>
<dbReference type="InterPro" id="IPR020471">
    <property type="entry name" value="AKR"/>
</dbReference>
<dbReference type="CDD" id="cd19148">
    <property type="entry name" value="AKR_AKR11B1"/>
    <property type="match status" value="1"/>
</dbReference>
<proteinExistence type="predicted"/>
<evidence type="ECO:0000313" key="3">
    <source>
        <dbReference type="EMBL" id="VVE56513.1"/>
    </source>
</evidence>
<dbReference type="FunFam" id="3.20.20.100:FF:000004">
    <property type="entry name" value="Oxidoreductase, aldo/keto reductase"/>
    <property type="match status" value="1"/>
</dbReference>
<reference evidence="3 4" key="1">
    <citation type="submission" date="2019-08" db="EMBL/GenBank/DDBJ databases">
        <authorList>
            <person name="Peeters C."/>
        </authorList>
    </citation>
    <scope>NUCLEOTIDE SEQUENCE [LARGE SCALE GENOMIC DNA]</scope>
    <source>
        <strain evidence="3 4">LMG 31115</strain>
    </source>
</reference>
<dbReference type="AlphaFoldDB" id="A0A5E4Z8J8"/>
<dbReference type="Proteomes" id="UP000333828">
    <property type="component" value="Unassembled WGS sequence"/>
</dbReference>
<dbReference type="InterPro" id="IPR023210">
    <property type="entry name" value="NADP_OxRdtase_dom"/>
</dbReference>
<name>A0A5E4Z8J8_9BURK</name>
<dbReference type="GO" id="GO:0016491">
    <property type="term" value="F:oxidoreductase activity"/>
    <property type="evidence" value="ECO:0007669"/>
    <property type="project" value="UniProtKB-KW"/>
</dbReference>
<dbReference type="InterPro" id="IPR018170">
    <property type="entry name" value="Aldo/ket_reductase_CS"/>
</dbReference>
<dbReference type="PRINTS" id="PR00069">
    <property type="entry name" value="ALDKETRDTASE"/>
</dbReference>
<dbReference type="InterPro" id="IPR036812">
    <property type="entry name" value="NAD(P)_OxRdtase_dom_sf"/>
</dbReference>
<keyword evidence="4" id="KW-1185">Reference proteome</keyword>
<evidence type="ECO:0000256" key="1">
    <source>
        <dbReference type="ARBA" id="ARBA00023002"/>
    </source>
</evidence>
<gene>
    <name evidence="3" type="ORF">PIN31115_05075</name>
</gene>
<accession>A0A5E4Z8J8</accession>
<dbReference type="GO" id="GO:0005829">
    <property type="term" value="C:cytosol"/>
    <property type="evidence" value="ECO:0007669"/>
    <property type="project" value="TreeGrafter"/>
</dbReference>
<evidence type="ECO:0000259" key="2">
    <source>
        <dbReference type="Pfam" id="PF00248"/>
    </source>
</evidence>
<dbReference type="InterPro" id="IPR050523">
    <property type="entry name" value="AKR_Detox_Biosynth"/>
</dbReference>
<dbReference type="SUPFAM" id="SSF51430">
    <property type="entry name" value="NAD(P)-linked oxidoreductase"/>
    <property type="match status" value="1"/>
</dbReference>
<sequence>MKDVTETLHIAGIDTPVSRIGLGTWAIGGAMWGGADDNASVATIRSAVERGINLIDTAPVYGFGHSEEIVGRALEGLRDKAVIATKVALEWGDAGIRRNATPARIQKEVEDSLRRLRTDYIDLYQVHWPDTLVPFEETAATLEKLREAGKIRAIGVSNFSPAQMDTFRRAAPLAAVQPPYNLFERAIDADVLPYAKREHLVVLAYGALCRGLLSGRMNENTTFEGDDLRKSDPKFQAPRFDQYLAAVSALKDFAKARHGKSVLALAIRWVLDQGPTIALWGARRPDQLEGVHDAFGWQLSTQDFTDIDEILAKYVTSPIGPEFMAPRLRDAKL</sequence>
<dbReference type="RefSeq" id="WP_150686435.1">
    <property type="nucleotide sequence ID" value="NZ_CABPSI010000007.1"/>
</dbReference>
<dbReference type="PANTHER" id="PTHR43364:SF4">
    <property type="entry name" value="NAD(P)-LINKED OXIDOREDUCTASE SUPERFAMILY PROTEIN"/>
    <property type="match status" value="1"/>
</dbReference>
<keyword evidence="1" id="KW-0560">Oxidoreductase</keyword>
<protein>
    <submittedName>
        <fullName evidence="3">General stress protein</fullName>
    </submittedName>
</protein>
<dbReference type="EMBL" id="CABPSI010000007">
    <property type="protein sequence ID" value="VVE56513.1"/>
    <property type="molecule type" value="Genomic_DNA"/>
</dbReference>
<dbReference type="PANTHER" id="PTHR43364">
    <property type="entry name" value="NADH-SPECIFIC METHYLGLYOXAL REDUCTASE-RELATED"/>
    <property type="match status" value="1"/>
</dbReference>
<feature type="domain" description="NADP-dependent oxidoreductase" evidence="2">
    <location>
        <begin position="19"/>
        <end position="311"/>
    </location>
</feature>
<dbReference type="Pfam" id="PF00248">
    <property type="entry name" value="Aldo_ket_red"/>
    <property type="match status" value="1"/>
</dbReference>
<dbReference type="Gene3D" id="3.20.20.100">
    <property type="entry name" value="NADP-dependent oxidoreductase domain"/>
    <property type="match status" value="1"/>
</dbReference>
<dbReference type="PROSITE" id="PS00062">
    <property type="entry name" value="ALDOKETO_REDUCTASE_2"/>
    <property type="match status" value="1"/>
</dbReference>